<proteinExistence type="predicted"/>
<keyword evidence="1" id="KW-0732">Signal</keyword>
<dbReference type="AlphaFoldDB" id="A0A3E2B3U2"/>
<feature type="chain" id="PRO_5017684582" evidence="1">
    <location>
        <begin position="28"/>
        <end position="190"/>
    </location>
</feature>
<name>A0A3E2B3U2_9FIRM</name>
<sequence length="190" mass="20838">MKHGKRFLWIVPLFCLLAACGGQGTQAESARWDTFHHEGDNVQLSLGMTQAEVEDKLTPAEGSSPSTDTDTVIYGDTPEDRIAVTYYDGVVNNISLDETLQTEKTSNWSLQGGITVGSSKEDLDKVYGACTMSNEQDQYFVYYYDSSHTLLTEDHIDDVDYMVSFILEEDGLLACAIGSAEPALEPSSSP</sequence>
<feature type="signal peptide" evidence="1">
    <location>
        <begin position="1"/>
        <end position="27"/>
    </location>
</feature>
<organism evidence="2 3">
    <name type="scientific">Evtepia gabavorous</name>
    <dbReference type="NCBI Taxonomy" id="2211183"/>
    <lineage>
        <taxon>Bacteria</taxon>
        <taxon>Bacillati</taxon>
        <taxon>Bacillota</taxon>
        <taxon>Clostridia</taxon>
        <taxon>Eubacteriales</taxon>
        <taxon>Evtepia</taxon>
    </lineage>
</organism>
<evidence type="ECO:0000256" key="1">
    <source>
        <dbReference type="SAM" id="SignalP"/>
    </source>
</evidence>
<gene>
    <name evidence="2" type="ORF">DV520_06660</name>
</gene>
<protein>
    <submittedName>
        <fullName evidence="2">Uncharacterized protein</fullName>
    </submittedName>
</protein>
<keyword evidence="3" id="KW-1185">Reference proteome</keyword>
<accession>A0A3E2B3U2</accession>
<evidence type="ECO:0000313" key="2">
    <source>
        <dbReference type="EMBL" id="RFT06661.1"/>
    </source>
</evidence>
<dbReference type="Proteomes" id="UP000260649">
    <property type="component" value="Unassembled WGS sequence"/>
</dbReference>
<dbReference type="RefSeq" id="WP_021920305.1">
    <property type="nucleotide sequence ID" value="NZ_CAKXKJ010000020.1"/>
</dbReference>
<dbReference type="EMBL" id="QQRQ01000008">
    <property type="protein sequence ID" value="RFT06661.1"/>
    <property type="molecule type" value="Genomic_DNA"/>
</dbReference>
<comment type="caution">
    <text evidence="2">The sequence shown here is derived from an EMBL/GenBank/DDBJ whole genome shotgun (WGS) entry which is preliminary data.</text>
</comment>
<evidence type="ECO:0000313" key="3">
    <source>
        <dbReference type="Proteomes" id="UP000260649"/>
    </source>
</evidence>
<reference evidence="2 3" key="1">
    <citation type="submission" date="2018-07" db="EMBL/GenBank/DDBJ databases">
        <title>GABA Modulating Bacteria of the Human Gut Microbiota.</title>
        <authorList>
            <person name="Strandwitz P."/>
            <person name="Kim K.H."/>
            <person name="Terekhova D."/>
            <person name="Liu J.K."/>
            <person name="Sharma A."/>
            <person name="Levering J."/>
            <person name="Mcdonald D."/>
            <person name="Dietrich D."/>
            <person name="Ramadhar T.R."/>
            <person name="Lekbua A."/>
            <person name="Mroue N."/>
            <person name="Liston C."/>
            <person name="Stewart E.J."/>
            <person name="Dubin M.J."/>
            <person name="Zengler K."/>
            <person name="Knight R."/>
            <person name="Gilbert J.A."/>
            <person name="Clardy J."/>
            <person name="Lewis K."/>
        </authorList>
    </citation>
    <scope>NUCLEOTIDE SEQUENCE [LARGE SCALE GENOMIC DNA]</scope>
    <source>
        <strain evidence="2 3">KLE1738</strain>
    </source>
</reference>
<dbReference type="GeneID" id="97995412"/>
<dbReference type="PROSITE" id="PS51257">
    <property type="entry name" value="PROKAR_LIPOPROTEIN"/>
    <property type="match status" value="1"/>
</dbReference>